<dbReference type="Gene3D" id="2.40.40.10">
    <property type="entry name" value="RlpA-like domain"/>
    <property type="match status" value="1"/>
</dbReference>
<dbReference type="Proteomes" id="UP000717328">
    <property type="component" value="Unassembled WGS sequence"/>
</dbReference>
<protein>
    <recommendedName>
        <fullName evidence="5">RlpA-like protein double-psi beta-barrel domain-containing protein</fullName>
    </recommendedName>
</protein>
<keyword evidence="1 2" id="KW-0732">Signal</keyword>
<dbReference type="PANTHER" id="PTHR31836:SF25">
    <property type="entry name" value="RLPA-LIKE PROTEIN DOUBLE-PSI BETA-BARREL DOMAIN-CONTAINING PROTEIN"/>
    <property type="match status" value="1"/>
</dbReference>
<evidence type="ECO:0000313" key="3">
    <source>
        <dbReference type="EMBL" id="KAG5652819.1"/>
    </source>
</evidence>
<dbReference type="OrthoDB" id="406505at2759"/>
<evidence type="ECO:0000313" key="4">
    <source>
        <dbReference type="Proteomes" id="UP000717328"/>
    </source>
</evidence>
<dbReference type="AlphaFoldDB" id="A0A9P7GN14"/>
<dbReference type="EMBL" id="JABCKI010000095">
    <property type="protein sequence ID" value="KAG5652819.1"/>
    <property type="molecule type" value="Genomic_DNA"/>
</dbReference>
<evidence type="ECO:0008006" key="5">
    <source>
        <dbReference type="Google" id="ProtNLM"/>
    </source>
</evidence>
<dbReference type="InterPro" id="IPR051477">
    <property type="entry name" value="Expansin_CellWall"/>
</dbReference>
<proteinExistence type="predicted"/>
<evidence type="ECO:0000256" key="1">
    <source>
        <dbReference type="ARBA" id="ARBA00022729"/>
    </source>
</evidence>
<reference evidence="3" key="1">
    <citation type="submission" date="2021-02" db="EMBL/GenBank/DDBJ databases">
        <authorList>
            <person name="Nieuwenhuis M."/>
            <person name="Van De Peppel L.J.J."/>
        </authorList>
    </citation>
    <scope>NUCLEOTIDE SEQUENCE</scope>
    <source>
        <strain evidence="3">D49</strain>
    </source>
</reference>
<feature type="signal peptide" evidence="2">
    <location>
        <begin position="1"/>
        <end position="20"/>
    </location>
</feature>
<comment type="caution">
    <text evidence="3">The sequence shown here is derived from an EMBL/GenBank/DDBJ whole genome shotgun (WGS) entry which is preliminary data.</text>
</comment>
<feature type="chain" id="PRO_5040171297" description="RlpA-like protein double-psi beta-barrel domain-containing protein" evidence="2">
    <location>
        <begin position="21"/>
        <end position="129"/>
    </location>
</feature>
<keyword evidence="4" id="KW-1185">Reference proteome</keyword>
<dbReference type="SUPFAM" id="SSF50685">
    <property type="entry name" value="Barwin-like endoglucanases"/>
    <property type="match status" value="1"/>
</dbReference>
<name>A0A9P7GN14_9AGAR</name>
<dbReference type="PANTHER" id="PTHR31836">
    <property type="match status" value="1"/>
</dbReference>
<reference evidence="3" key="2">
    <citation type="submission" date="2021-10" db="EMBL/GenBank/DDBJ databases">
        <title>Phylogenomics reveals ancestral predisposition of the termite-cultivated fungus Termitomyces towards a domesticated lifestyle.</title>
        <authorList>
            <person name="Auxier B."/>
            <person name="Grum-Grzhimaylo A."/>
            <person name="Cardenas M.E."/>
            <person name="Lodge J.D."/>
            <person name="Laessoe T."/>
            <person name="Pedersen O."/>
            <person name="Smith M.E."/>
            <person name="Kuyper T.W."/>
            <person name="Franco-Molano E.A."/>
            <person name="Baroni T.J."/>
            <person name="Aanen D.K."/>
        </authorList>
    </citation>
    <scope>NUCLEOTIDE SEQUENCE</scope>
    <source>
        <strain evidence="3">D49</strain>
    </source>
</reference>
<accession>A0A9P7GN14</accession>
<gene>
    <name evidence="3" type="ORF">H0H81_003535</name>
</gene>
<evidence type="ECO:0000256" key="2">
    <source>
        <dbReference type="SAM" id="SignalP"/>
    </source>
</evidence>
<dbReference type="InterPro" id="IPR036908">
    <property type="entry name" value="RlpA-like_sf"/>
</dbReference>
<dbReference type="CDD" id="cd22191">
    <property type="entry name" value="DPBB_RlpA_EXP_N-like"/>
    <property type="match status" value="1"/>
</dbReference>
<sequence length="129" mass="14323">MLRVVLFLCSFFAFFFVAIASPLPPSSNVTLVDLERRVDHVGRVNKDSDPIVAISIQRYNSNGGSNCDQWVQITNLKNGKTAYGKTRDSCQSCGTEDLDMSPSLFQQLDSLSTGVLKIQWHFMAKGFSP</sequence>
<organism evidence="3 4">
    <name type="scientific">Sphagnurus paluster</name>
    <dbReference type="NCBI Taxonomy" id="117069"/>
    <lineage>
        <taxon>Eukaryota</taxon>
        <taxon>Fungi</taxon>
        <taxon>Dikarya</taxon>
        <taxon>Basidiomycota</taxon>
        <taxon>Agaricomycotina</taxon>
        <taxon>Agaricomycetes</taxon>
        <taxon>Agaricomycetidae</taxon>
        <taxon>Agaricales</taxon>
        <taxon>Tricholomatineae</taxon>
        <taxon>Lyophyllaceae</taxon>
        <taxon>Sphagnurus</taxon>
    </lineage>
</organism>